<dbReference type="Proteomes" id="UP000422764">
    <property type="component" value="Chromosome"/>
</dbReference>
<dbReference type="PANTHER" id="PTHR43515">
    <property type="entry name" value="THREONINE SYNTHASE-LIKE 1"/>
    <property type="match status" value="1"/>
</dbReference>
<gene>
    <name evidence="8" type="ORF">GOM49_17920</name>
</gene>
<name>A0A6I6ESE8_9CLOT</name>
<accession>A0A6I6ESE8</accession>
<feature type="domain" description="Threonine synthase N-terminal" evidence="7">
    <location>
        <begin position="6"/>
        <end position="81"/>
    </location>
</feature>
<dbReference type="EMBL" id="CP046522">
    <property type="protein sequence ID" value="QGU96712.1"/>
    <property type="molecule type" value="Genomic_DNA"/>
</dbReference>
<evidence type="ECO:0000256" key="5">
    <source>
        <dbReference type="PIRSR" id="PIRSR604450-51"/>
    </source>
</evidence>
<dbReference type="SUPFAM" id="SSF53686">
    <property type="entry name" value="Tryptophan synthase beta subunit-like PLP-dependent enzymes"/>
    <property type="match status" value="1"/>
</dbReference>
<dbReference type="InterPro" id="IPR004450">
    <property type="entry name" value="Thr_synthase-like"/>
</dbReference>
<evidence type="ECO:0000313" key="8">
    <source>
        <dbReference type="EMBL" id="QGU96712.1"/>
    </source>
</evidence>
<evidence type="ECO:0000256" key="4">
    <source>
        <dbReference type="NCBIfam" id="TIGR00260"/>
    </source>
</evidence>
<comment type="similarity">
    <text evidence="2">Belongs to the threonine synthase family.</text>
</comment>
<dbReference type="GO" id="GO:0004795">
    <property type="term" value="F:threonine synthase activity"/>
    <property type="evidence" value="ECO:0007669"/>
    <property type="project" value="UniProtKB-UniRule"/>
</dbReference>
<dbReference type="InterPro" id="IPR037158">
    <property type="entry name" value="Thr_synth_N_sf"/>
</dbReference>
<comment type="cofactor">
    <cofactor evidence="1 5">
        <name>pyridoxal 5'-phosphate</name>
        <dbReference type="ChEBI" id="CHEBI:597326"/>
    </cofactor>
</comment>
<dbReference type="GO" id="GO:0009088">
    <property type="term" value="P:threonine biosynthetic process"/>
    <property type="evidence" value="ECO:0007669"/>
    <property type="project" value="UniProtKB-UniRule"/>
</dbReference>
<sequence>MEEILYKSTRGGENNIPASLAIIKGIADDGGLFVPNAIPKVNIDLDELVNMNYKEVAYFVMSKFLCDFTEEELKECIEKAYDDKFDTVEIAPVKRVGDKYFLELFHGPTLAFKDMALSILPYLLTISARKQSIDKEIIILTATSGDTGKAALEGFANVKDTKIIVFFPKEGVSPVQKKQMITHKGDNTFVIGIKGNFDDAQSGVKEIFRDDEFMRKLDEKRYMFSSANSINIGRLIPQIVYYFYAYIKLYKMKEVTEEEKINVVVPTGNFGNILAAYYAKQMGLPIEKLICASNDNKVLYEFLNTGIYDKLREFVTTISPSMDILISSNLERLLYGIGNENPNKVRELMNNLDINGSYGISEDMKKRLNDFYGNFASEIETKEAIKSVFNKYRYIMDTHTAVAYCVGKKYEEDTKDENKTLIVATASPYKFTHSVMSSIDNKYDKFDDFSLIREVGKLLGENPPVSMTYLQDADTIHTTVCRKDEMKKVIKQILNI</sequence>
<dbReference type="InterPro" id="IPR036052">
    <property type="entry name" value="TrpB-like_PALP_sf"/>
</dbReference>
<dbReference type="EC" id="4.2.3.1" evidence="4"/>
<dbReference type="InterPro" id="IPR001926">
    <property type="entry name" value="TrpB-like_PALP"/>
</dbReference>
<dbReference type="GO" id="GO:0005737">
    <property type="term" value="C:cytoplasm"/>
    <property type="evidence" value="ECO:0007669"/>
    <property type="project" value="TreeGrafter"/>
</dbReference>
<dbReference type="Pfam" id="PF00291">
    <property type="entry name" value="PALP"/>
    <property type="match status" value="1"/>
</dbReference>
<keyword evidence="9" id="KW-1185">Reference proteome</keyword>
<dbReference type="PANTHER" id="PTHR43515:SF1">
    <property type="entry name" value="THREONINE SYNTHASE-LIKE 1"/>
    <property type="match status" value="1"/>
</dbReference>
<dbReference type="Pfam" id="PF14821">
    <property type="entry name" value="Thr_synth_N"/>
    <property type="match status" value="1"/>
</dbReference>
<protein>
    <recommendedName>
        <fullName evidence="4">Threonine synthase</fullName>
        <ecNumber evidence="4">4.2.3.1</ecNumber>
    </recommendedName>
</protein>
<evidence type="ECO:0000259" key="7">
    <source>
        <dbReference type="Pfam" id="PF14821"/>
    </source>
</evidence>
<evidence type="ECO:0000256" key="1">
    <source>
        <dbReference type="ARBA" id="ARBA00001933"/>
    </source>
</evidence>
<proteinExistence type="inferred from homology"/>
<feature type="modified residue" description="N6-(pyridoxal phosphate)lysine" evidence="5">
    <location>
        <position position="113"/>
    </location>
</feature>
<evidence type="ECO:0000256" key="3">
    <source>
        <dbReference type="ARBA" id="ARBA00022898"/>
    </source>
</evidence>
<evidence type="ECO:0000259" key="6">
    <source>
        <dbReference type="Pfam" id="PF00291"/>
    </source>
</evidence>
<dbReference type="AlphaFoldDB" id="A0A6I6ESE8"/>
<dbReference type="InterPro" id="IPR029144">
    <property type="entry name" value="Thr_synth_N"/>
</dbReference>
<keyword evidence="3 5" id="KW-0663">Pyridoxal phosphate</keyword>
<evidence type="ECO:0000313" key="9">
    <source>
        <dbReference type="Proteomes" id="UP000422764"/>
    </source>
</evidence>
<organism evidence="8 9">
    <name type="scientific">Clostridium bovifaecis</name>
    <dbReference type="NCBI Taxonomy" id="2184719"/>
    <lineage>
        <taxon>Bacteria</taxon>
        <taxon>Bacillati</taxon>
        <taxon>Bacillota</taxon>
        <taxon>Clostridia</taxon>
        <taxon>Eubacteriales</taxon>
        <taxon>Clostridiaceae</taxon>
        <taxon>Clostridium</taxon>
    </lineage>
</organism>
<dbReference type="NCBIfam" id="TIGR00260">
    <property type="entry name" value="thrC"/>
    <property type="match status" value="1"/>
</dbReference>
<keyword evidence="8" id="KW-0456">Lyase</keyword>
<feature type="domain" description="Tryptophan synthase beta chain-like PALP" evidence="6">
    <location>
        <begin position="102"/>
        <end position="424"/>
    </location>
</feature>
<reference evidence="8 9" key="1">
    <citation type="submission" date="2019-12" db="EMBL/GenBank/DDBJ databases">
        <title>Genome sequenceing of Clostridium bovifaecis.</title>
        <authorList>
            <person name="Yao Y."/>
        </authorList>
    </citation>
    <scope>NUCLEOTIDE SEQUENCE [LARGE SCALE GENOMIC DNA]</scope>
    <source>
        <strain evidence="8 9">BXX</strain>
    </source>
</reference>
<dbReference type="Gene3D" id="3.40.50.1100">
    <property type="match status" value="2"/>
</dbReference>
<evidence type="ECO:0000256" key="2">
    <source>
        <dbReference type="ARBA" id="ARBA00005517"/>
    </source>
</evidence>
<dbReference type="Gene3D" id="3.90.1380.10">
    <property type="entry name" value="Threonine synthase, N-terminal domain"/>
    <property type="match status" value="1"/>
</dbReference>
<dbReference type="CDD" id="cd01560">
    <property type="entry name" value="Thr-synth_2"/>
    <property type="match status" value="1"/>
</dbReference>